<dbReference type="RefSeq" id="WP_197957875.1">
    <property type="nucleotide sequence ID" value="NZ_JACCHP010000001.1"/>
</dbReference>
<sequence>MNTTAINETAINETVQDLGDATELTKGFGGSWRAEHTTGDYYYVDESD</sequence>
<comment type="caution">
    <text evidence="1">The sequence shown here is derived from an EMBL/GenBank/DDBJ whole genome shotgun (WGS) entry which is preliminary data.</text>
</comment>
<evidence type="ECO:0000313" key="1">
    <source>
        <dbReference type="EMBL" id="MBH5396455.1"/>
    </source>
</evidence>
<organism evidence="1 2">
    <name type="scientific">Bradyrhizobium agreste</name>
    <dbReference type="NCBI Taxonomy" id="2751811"/>
    <lineage>
        <taxon>Bacteria</taxon>
        <taxon>Pseudomonadati</taxon>
        <taxon>Pseudomonadota</taxon>
        <taxon>Alphaproteobacteria</taxon>
        <taxon>Hyphomicrobiales</taxon>
        <taxon>Nitrobacteraceae</taxon>
        <taxon>Bradyrhizobium</taxon>
    </lineage>
</organism>
<dbReference type="Proteomes" id="UP000807370">
    <property type="component" value="Unassembled WGS sequence"/>
</dbReference>
<protein>
    <submittedName>
        <fullName evidence="1">Uncharacterized protein</fullName>
    </submittedName>
</protein>
<evidence type="ECO:0000313" key="2">
    <source>
        <dbReference type="Proteomes" id="UP000807370"/>
    </source>
</evidence>
<accession>A0ABS0PHB2</accession>
<reference evidence="1 2" key="1">
    <citation type="submission" date="2020-07" db="EMBL/GenBank/DDBJ databases">
        <title>Bradyrhizobium diversity isolated from nodules of indigenous legumes of Western Australia.</title>
        <authorList>
            <person name="Klepa M.S."/>
        </authorList>
    </citation>
    <scope>NUCLEOTIDE SEQUENCE [LARGE SCALE GENOMIC DNA]</scope>
    <source>
        <strain evidence="1 2">CNPSo 4010</strain>
    </source>
</reference>
<dbReference type="EMBL" id="JACCHP010000001">
    <property type="protein sequence ID" value="MBH5396455.1"/>
    <property type="molecule type" value="Genomic_DNA"/>
</dbReference>
<proteinExistence type="predicted"/>
<keyword evidence="2" id="KW-1185">Reference proteome</keyword>
<gene>
    <name evidence="1" type="ORF">HZZ13_01325</name>
</gene>
<name>A0ABS0PHB2_9BRAD</name>